<sequence>MTGTSRKQQHRKRTLTPVRNSALAAVASSSAIYTLPTPHMTTTMRSDIQRPSSYYPTSATPTVPSIATSIPDDHHRPPPQPAVATYSWDNINSGIECNLPANGSHHRLASLSIERFDLHRFGPHKGANVEGHLLPKHPKLTAVEPRIIYECSANCTFPFPTPLS</sequence>
<feature type="compositionally biased region" description="Polar residues" evidence="1">
    <location>
        <begin position="53"/>
        <end position="68"/>
    </location>
</feature>
<proteinExistence type="predicted"/>
<dbReference type="Proteomes" id="UP000800200">
    <property type="component" value="Unassembled WGS sequence"/>
</dbReference>
<keyword evidence="3" id="KW-1185">Reference proteome</keyword>
<name>A0A6A6E0K6_9PEZI</name>
<accession>A0A6A6E0K6</accession>
<dbReference type="OrthoDB" id="10446469at2759"/>
<gene>
    <name evidence="2" type="ORF">K469DRAFT_708725</name>
</gene>
<feature type="region of interest" description="Disordered" evidence="1">
    <location>
        <begin position="53"/>
        <end position="78"/>
    </location>
</feature>
<evidence type="ECO:0000256" key="1">
    <source>
        <dbReference type="SAM" id="MobiDB-lite"/>
    </source>
</evidence>
<dbReference type="AlphaFoldDB" id="A0A6A6E0K6"/>
<protein>
    <submittedName>
        <fullName evidence="2">Uncharacterized protein</fullName>
    </submittedName>
</protein>
<reference evidence="2" key="1">
    <citation type="journal article" date="2020" name="Stud. Mycol.">
        <title>101 Dothideomycetes genomes: a test case for predicting lifestyles and emergence of pathogens.</title>
        <authorList>
            <person name="Haridas S."/>
            <person name="Albert R."/>
            <person name="Binder M."/>
            <person name="Bloem J."/>
            <person name="Labutti K."/>
            <person name="Salamov A."/>
            <person name="Andreopoulos B."/>
            <person name="Baker S."/>
            <person name="Barry K."/>
            <person name="Bills G."/>
            <person name="Bluhm B."/>
            <person name="Cannon C."/>
            <person name="Castanera R."/>
            <person name="Culley D."/>
            <person name="Daum C."/>
            <person name="Ezra D."/>
            <person name="Gonzalez J."/>
            <person name="Henrissat B."/>
            <person name="Kuo A."/>
            <person name="Liang C."/>
            <person name="Lipzen A."/>
            <person name="Lutzoni F."/>
            <person name="Magnuson J."/>
            <person name="Mondo S."/>
            <person name="Nolan M."/>
            <person name="Ohm R."/>
            <person name="Pangilinan J."/>
            <person name="Park H.-J."/>
            <person name="Ramirez L."/>
            <person name="Alfaro M."/>
            <person name="Sun H."/>
            <person name="Tritt A."/>
            <person name="Yoshinaga Y."/>
            <person name="Zwiers L.-H."/>
            <person name="Turgeon B."/>
            <person name="Goodwin S."/>
            <person name="Spatafora J."/>
            <person name="Crous P."/>
            <person name="Grigoriev I."/>
        </authorList>
    </citation>
    <scope>NUCLEOTIDE SEQUENCE</scope>
    <source>
        <strain evidence="2">CBS 207.26</strain>
    </source>
</reference>
<evidence type="ECO:0000313" key="3">
    <source>
        <dbReference type="Proteomes" id="UP000800200"/>
    </source>
</evidence>
<organism evidence="2 3">
    <name type="scientific">Zopfia rhizophila CBS 207.26</name>
    <dbReference type="NCBI Taxonomy" id="1314779"/>
    <lineage>
        <taxon>Eukaryota</taxon>
        <taxon>Fungi</taxon>
        <taxon>Dikarya</taxon>
        <taxon>Ascomycota</taxon>
        <taxon>Pezizomycotina</taxon>
        <taxon>Dothideomycetes</taxon>
        <taxon>Dothideomycetes incertae sedis</taxon>
        <taxon>Zopfiaceae</taxon>
        <taxon>Zopfia</taxon>
    </lineage>
</organism>
<evidence type="ECO:0000313" key="2">
    <source>
        <dbReference type="EMBL" id="KAF2184515.1"/>
    </source>
</evidence>
<dbReference type="EMBL" id="ML994637">
    <property type="protein sequence ID" value="KAF2184515.1"/>
    <property type="molecule type" value="Genomic_DNA"/>
</dbReference>